<dbReference type="Proteomes" id="UP001156441">
    <property type="component" value="Unassembled WGS sequence"/>
</dbReference>
<sequence>MTEQEWKPVPIGLDAPGYVSRVGSKKVLVAVHSLVAGQRLLDVVDLIESDPRVQLVYSQAPAVFSGGVGDYLKSLGAMRIPWAQATRERFDLALAAAHADNDRIHAPLMVFPHGASFGKRAGGSAGPVYGLDAGRLTRDGRVLPSSLVLSHDSQLELLERQCPPALDVALVAGDPCFDRMLASTRKRAEYRAALGVGPERRLVLVTSTWGPHSLFSRFERYLPTLLRQLDPARYRVAMMMHPGVWFGHGLRQVRSWLGSARTGGMLLVEPDEDWRGFAIAADYVIGDQGSTTVYAAALGKPVLCTDLPIESLNPDSPQTLLGTAPRLVRSQPIEPQLLAAAQWRATVARDAFARLVTSRPGQSHRLLRQEMYRLLGITARGRHRAVEPVPVPVAGERRWR</sequence>
<organism evidence="1 2">
    <name type="scientific">Actinophytocola gossypii</name>
    <dbReference type="NCBI Taxonomy" id="2812003"/>
    <lineage>
        <taxon>Bacteria</taxon>
        <taxon>Bacillati</taxon>
        <taxon>Actinomycetota</taxon>
        <taxon>Actinomycetes</taxon>
        <taxon>Pseudonocardiales</taxon>
        <taxon>Pseudonocardiaceae</taxon>
    </lineage>
</organism>
<dbReference type="EMBL" id="JAFFZE010000022">
    <property type="protein sequence ID" value="MCT2586931.1"/>
    <property type="molecule type" value="Genomic_DNA"/>
</dbReference>
<accession>A0ABT2JGU7</accession>
<dbReference type="SUPFAM" id="SSF53756">
    <property type="entry name" value="UDP-Glycosyltransferase/glycogen phosphorylase"/>
    <property type="match status" value="1"/>
</dbReference>
<dbReference type="Gene3D" id="3.40.50.12580">
    <property type="match status" value="1"/>
</dbReference>
<gene>
    <name evidence="1" type="ORF">JT362_27795</name>
</gene>
<name>A0ABT2JGU7_9PSEU</name>
<protein>
    <recommendedName>
        <fullName evidence="3">CDP-glycerol--glycerophosphate glycerophosphotransferase</fullName>
    </recommendedName>
</protein>
<evidence type="ECO:0000313" key="2">
    <source>
        <dbReference type="Proteomes" id="UP001156441"/>
    </source>
</evidence>
<evidence type="ECO:0008006" key="3">
    <source>
        <dbReference type="Google" id="ProtNLM"/>
    </source>
</evidence>
<dbReference type="InterPro" id="IPR043148">
    <property type="entry name" value="TagF_C"/>
</dbReference>
<proteinExistence type="predicted"/>
<dbReference type="RefSeq" id="WP_260194804.1">
    <property type="nucleotide sequence ID" value="NZ_JAFFZE010000022.1"/>
</dbReference>
<comment type="caution">
    <text evidence="1">The sequence shown here is derived from an EMBL/GenBank/DDBJ whole genome shotgun (WGS) entry which is preliminary data.</text>
</comment>
<reference evidence="1 2" key="1">
    <citation type="submission" date="2021-02" db="EMBL/GenBank/DDBJ databases">
        <title>Actinophytocola xerophila sp. nov., isolated from soil of cotton cropping field.</title>
        <authorList>
            <person name="Huang R."/>
            <person name="Chen X."/>
            <person name="Ge X."/>
            <person name="Liu W."/>
        </authorList>
    </citation>
    <scope>NUCLEOTIDE SEQUENCE [LARGE SCALE GENOMIC DNA]</scope>
    <source>
        <strain evidence="1 2">S1-96</strain>
    </source>
</reference>
<keyword evidence="2" id="KW-1185">Reference proteome</keyword>
<evidence type="ECO:0000313" key="1">
    <source>
        <dbReference type="EMBL" id="MCT2586931.1"/>
    </source>
</evidence>